<dbReference type="Gene3D" id="2.30.30.40">
    <property type="entry name" value="SH3 Domains"/>
    <property type="match status" value="1"/>
</dbReference>
<evidence type="ECO:0000313" key="5">
    <source>
        <dbReference type="EMBL" id="KAJ8414852.1"/>
    </source>
</evidence>
<protein>
    <recommendedName>
        <fullName evidence="4">SH3 domain-containing protein</fullName>
    </recommendedName>
</protein>
<keyword evidence="6" id="KW-1185">Reference proteome</keyword>
<sequence length="203" mass="21642">MGSPPESVLSELKKSKEEPGSGAQGPTPGAQEEGPSLGLRWSRLFGANIGAPVRPEKAELSQKSRLPSGWLSLDRSMLDLMAQTVGAGKRPDPLSPPSKSQAPPRMEQPEAPAAKKHPPREVRALCHNVTSEPGQLSFAKGDVLRVLSRAQPDWLLCALGDSTGLVPIVYVTLPEEPPRSHGLPPLHAGREALERPGDQTLSL</sequence>
<organism evidence="5 6">
    <name type="scientific">Aldrovandia affinis</name>
    <dbReference type="NCBI Taxonomy" id="143900"/>
    <lineage>
        <taxon>Eukaryota</taxon>
        <taxon>Metazoa</taxon>
        <taxon>Chordata</taxon>
        <taxon>Craniata</taxon>
        <taxon>Vertebrata</taxon>
        <taxon>Euteleostomi</taxon>
        <taxon>Actinopterygii</taxon>
        <taxon>Neopterygii</taxon>
        <taxon>Teleostei</taxon>
        <taxon>Notacanthiformes</taxon>
        <taxon>Halosauridae</taxon>
        <taxon>Aldrovandia</taxon>
    </lineage>
</organism>
<dbReference type="PANTHER" id="PTHR15591:SF14">
    <property type="entry name" value="AP-4 COMPLEX ACCESSORY SUBUNIT RUSC2"/>
    <property type="match status" value="1"/>
</dbReference>
<dbReference type="InterPro" id="IPR001452">
    <property type="entry name" value="SH3_domain"/>
</dbReference>
<dbReference type="Proteomes" id="UP001221898">
    <property type="component" value="Unassembled WGS sequence"/>
</dbReference>
<keyword evidence="1 2" id="KW-0728">SH3 domain</keyword>
<evidence type="ECO:0000313" key="6">
    <source>
        <dbReference type="Proteomes" id="UP001221898"/>
    </source>
</evidence>
<accession>A0AAD7WZE8</accession>
<dbReference type="EMBL" id="JAINUG010000011">
    <property type="protein sequence ID" value="KAJ8414852.1"/>
    <property type="molecule type" value="Genomic_DNA"/>
</dbReference>
<dbReference type="PANTHER" id="PTHR15591">
    <property type="entry name" value="RUN AND SH3 DOMAIN CONTAINING"/>
    <property type="match status" value="1"/>
</dbReference>
<dbReference type="AlphaFoldDB" id="A0AAD7WZE8"/>
<proteinExistence type="predicted"/>
<feature type="compositionally biased region" description="Basic and acidic residues" evidence="3">
    <location>
        <begin position="188"/>
        <end position="197"/>
    </location>
</feature>
<evidence type="ECO:0000256" key="1">
    <source>
        <dbReference type="ARBA" id="ARBA00022443"/>
    </source>
</evidence>
<feature type="region of interest" description="Disordered" evidence="3">
    <location>
        <begin position="177"/>
        <end position="203"/>
    </location>
</feature>
<evidence type="ECO:0000256" key="2">
    <source>
        <dbReference type="PROSITE-ProRule" id="PRU00192"/>
    </source>
</evidence>
<dbReference type="Pfam" id="PF14604">
    <property type="entry name" value="SH3_9"/>
    <property type="match status" value="1"/>
</dbReference>
<dbReference type="SMART" id="SM00326">
    <property type="entry name" value="SH3"/>
    <property type="match status" value="1"/>
</dbReference>
<name>A0AAD7WZE8_9TELE</name>
<dbReference type="InterPro" id="IPR047343">
    <property type="entry name" value="RUSC1_2"/>
</dbReference>
<gene>
    <name evidence="5" type="ORF">AAFF_G00023750</name>
</gene>
<feature type="region of interest" description="Disordered" evidence="3">
    <location>
        <begin position="1"/>
        <end position="41"/>
    </location>
</feature>
<feature type="region of interest" description="Disordered" evidence="3">
    <location>
        <begin position="81"/>
        <end position="120"/>
    </location>
</feature>
<evidence type="ECO:0000256" key="3">
    <source>
        <dbReference type="SAM" id="MobiDB-lite"/>
    </source>
</evidence>
<dbReference type="InterPro" id="IPR036028">
    <property type="entry name" value="SH3-like_dom_sf"/>
</dbReference>
<feature type="domain" description="SH3" evidence="4">
    <location>
        <begin position="117"/>
        <end position="176"/>
    </location>
</feature>
<evidence type="ECO:0000259" key="4">
    <source>
        <dbReference type="PROSITE" id="PS50002"/>
    </source>
</evidence>
<dbReference type="GO" id="GO:0031410">
    <property type="term" value="C:cytoplasmic vesicle"/>
    <property type="evidence" value="ECO:0007669"/>
    <property type="project" value="TreeGrafter"/>
</dbReference>
<dbReference type="SUPFAM" id="SSF50044">
    <property type="entry name" value="SH3-domain"/>
    <property type="match status" value="1"/>
</dbReference>
<comment type="caution">
    <text evidence="5">The sequence shown here is derived from an EMBL/GenBank/DDBJ whole genome shotgun (WGS) entry which is preliminary data.</text>
</comment>
<reference evidence="5" key="1">
    <citation type="journal article" date="2023" name="Science">
        <title>Genome structures resolve the early diversification of teleost fishes.</title>
        <authorList>
            <person name="Parey E."/>
            <person name="Louis A."/>
            <person name="Montfort J."/>
            <person name="Bouchez O."/>
            <person name="Roques C."/>
            <person name="Iampietro C."/>
            <person name="Lluch J."/>
            <person name="Castinel A."/>
            <person name="Donnadieu C."/>
            <person name="Desvignes T."/>
            <person name="Floi Bucao C."/>
            <person name="Jouanno E."/>
            <person name="Wen M."/>
            <person name="Mejri S."/>
            <person name="Dirks R."/>
            <person name="Jansen H."/>
            <person name="Henkel C."/>
            <person name="Chen W.J."/>
            <person name="Zahm M."/>
            <person name="Cabau C."/>
            <person name="Klopp C."/>
            <person name="Thompson A.W."/>
            <person name="Robinson-Rechavi M."/>
            <person name="Braasch I."/>
            <person name="Lecointre G."/>
            <person name="Bobe J."/>
            <person name="Postlethwait J.H."/>
            <person name="Berthelot C."/>
            <person name="Roest Crollius H."/>
            <person name="Guiguen Y."/>
        </authorList>
    </citation>
    <scope>NUCLEOTIDE SEQUENCE</scope>
    <source>
        <strain evidence="5">NC1722</strain>
    </source>
</reference>
<dbReference type="PROSITE" id="PS50002">
    <property type="entry name" value="SH3"/>
    <property type="match status" value="1"/>
</dbReference>